<organism evidence="2">
    <name type="scientific">Podoviridae sp. ctiuS14</name>
    <dbReference type="NCBI Taxonomy" id="2827620"/>
    <lineage>
        <taxon>Viruses</taxon>
        <taxon>Duplodnaviria</taxon>
        <taxon>Heunggongvirae</taxon>
        <taxon>Uroviricota</taxon>
        <taxon>Caudoviricetes</taxon>
    </lineage>
</organism>
<proteinExistence type="predicted"/>
<accession>A0A8S5LMU6</accession>
<evidence type="ECO:0000259" key="1">
    <source>
        <dbReference type="Pfam" id="PF18925"/>
    </source>
</evidence>
<name>A0A8S5LMU6_9CAUD</name>
<protein>
    <recommendedName>
        <fullName evidence="1">DUF5675 domain-containing protein</fullName>
    </recommendedName>
</protein>
<feature type="domain" description="DUF5675" evidence="1">
    <location>
        <begin position="5"/>
        <end position="125"/>
    </location>
</feature>
<reference evidence="2" key="1">
    <citation type="journal article" date="2021" name="Proc. Natl. Acad. Sci. U.S.A.">
        <title>A Catalog of Tens of Thousands of Viruses from Human Metagenomes Reveals Hidden Associations with Chronic Diseases.</title>
        <authorList>
            <person name="Tisza M.J."/>
            <person name="Buck C.B."/>
        </authorList>
    </citation>
    <scope>NUCLEOTIDE SEQUENCE</scope>
    <source>
        <strain evidence="2">CtiuS14</strain>
    </source>
</reference>
<dbReference type="Pfam" id="PF18925">
    <property type="entry name" value="DUF5675"/>
    <property type="match status" value="1"/>
</dbReference>
<evidence type="ECO:0000313" key="2">
    <source>
        <dbReference type="EMBL" id="DAD71143.1"/>
    </source>
</evidence>
<sequence>MMVLTIKRFKDIYDGTIGEFALVDQYRILMQGNTLEAAGPDTVEPNKDRRIPKGEYNVQWHDSPRFRERLPLLYNELVPKSRGILIHRGNFPRDTEGCILLGNGYDEKGVYSSRDTMNRFMSLVKDKEFTVVIKDAR</sequence>
<dbReference type="InterPro" id="IPR043732">
    <property type="entry name" value="DUF5675"/>
</dbReference>
<dbReference type="EMBL" id="BK015876">
    <property type="protein sequence ID" value="DAD71143.1"/>
    <property type="molecule type" value="Genomic_DNA"/>
</dbReference>